<dbReference type="OMA" id="ISSCHFN"/>
<evidence type="ECO:0000256" key="5">
    <source>
        <dbReference type="ARBA" id="ARBA00023316"/>
    </source>
</evidence>
<keyword evidence="4 6" id="KW-0134">Cell wall</keyword>
<accession>A0A1S4CQK6</accession>
<dbReference type="PANTHER" id="PTHR21562">
    <property type="entry name" value="NOTUM-RELATED"/>
    <property type="match status" value="1"/>
</dbReference>
<protein>
    <recommendedName>
        <fullName evidence="6">Pectin acetylesterase</fullName>
        <ecNumber evidence="6">3.1.1.-</ecNumber>
    </recommendedName>
</protein>
<dbReference type="GO" id="GO:0071555">
    <property type="term" value="P:cell wall organization"/>
    <property type="evidence" value="ECO:0000318"/>
    <property type="project" value="GO_Central"/>
</dbReference>
<dbReference type="RefSeq" id="XP_016503537.1">
    <property type="nucleotide sequence ID" value="XM_016648051.1"/>
</dbReference>
<comment type="similarity">
    <text evidence="3 6">Belongs to the pectinacetylesterase family.</text>
</comment>
<evidence type="ECO:0000256" key="3">
    <source>
        <dbReference type="ARBA" id="ARBA00005784"/>
    </source>
</evidence>
<proteinExistence type="inferred from homology"/>
<dbReference type="PaxDb" id="4097-A0A1S4CQK6"/>
<dbReference type="PANTHER" id="PTHR21562:SF93">
    <property type="entry name" value="PECTIN ACETYLESTERASE 8"/>
    <property type="match status" value="1"/>
</dbReference>
<dbReference type="Pfam" id="PF03283">
    <property type="entry name" value="PAE"/>
    <property type="match status" value="1"/>
</dbReference>
<dbReference type="AlphaFoldDB" id="A0A1S4CQK6"/>
<dbReference type="GO" id="GO:0052793">
    <property type="term" value="F:pectin acetylesterase activity"/>
    <property type="evidence" value="ECO:0000318"/>
    <property type="project" value="GO_Central"/>
</dbReference>
<reference evidence="7" key="1">
    <citation type="submission" date="2025-08" db="UniProtKB">
        <authorList>
            <consortium name="RefSeq"/>
        </authorList>
    </citation>
    <scope>IDENTIFICATION</scope>
</reference>
<dbReference type="STRING" id="4097.A0A1S4CQK6"/>
<evidence type="ECO:0000256" key="6">
    <source>
        <dbReference type="RuleBase" id="RU363114"/>
    </source>
</evidence>
<comment type="subcellular location">
    <subcellularLocation>
        <location evidence="2 6">Secreted</location>
        <location evidence="2 6">Cell wall</location>
    </subcellularLocation>
</comment>
<dbReference type="InterPro" id="IPR004963">
    <property type="entry name" value="PAE/NOTUM"/>
</dbReference>
<sequence length="160" mass="17759">MNTEIEGGKETERVKASVGKETAGSAKNLPLSCTSFSLDPSLCFFPQYAAQRICTPLFIINSAYDSWQINNSLVPESVDPQHVWDTCKKDINKCSPSQIQTLQDFRLTFLEALKELGPSISRGYFISSCHFNNGIEVESYWSDNNSPTIPNKKIAEAVGD</sequence>
<evidence type="ECO:0000256" key="1">
    <source>
        <dbReference type="ARBA" id="ARBA00003534"/>
    </source>
</evidence>
<dbReference type="EC" id="3.1.1.-" evidence="6"/>
<dbReference type="GO" id="GO:0009505">
    <property type="term" value="C:plant-type cell wall"/>
    <property type="evidence" value="ECO:0000318"/>
    <property type="project" value="GO_Central"/>
</dbReference>
<keyword evidence="5 6" id="KW-0961">Cell wall biogenesis/degradation</keyword>
<evidence type="ECO:0000256" key="4">
    <source>
        <dbReference type="ARBA" id="ARBA00022512"/>
    </source>
</evidence>
<keyword evidence="6" id="KW-0964">Secreted</keyword>
<gene>
    <name evidence="7" type="primary">LOC107821613</name>
</gene>
<keyword evidence="6" id="KW-0378">Hydrolase</keyword>
<organism evidence="7">
    <name type="scientific">Nicotiana tabacum</name>
    <name type="common">Common tobacco</name>
    <dbReference type="NCBI Taxonomy" id="4097"/>
    <lineage>
        <taxon>Eukaryota</taxon>
        <taxon>Viridiplantae</taxon>
        <taxon>Streptophyta</taxon>
        <taxon>Embryophyta</taxon>
        <taxon>Tracheophyta</taxon>
        <taxon>Spermatophyta</taxon>
        <taxon>Magnoliopsida</taxon>
        <taxon>eudicotyledons</taxon>
        <taxon>Gunneridae</taxon>
        <taxon>Pentapetalae</taxon>
        <taxon>asterids</taxon>
        <taxon>lamiids</taxon>
        <taxon>Solanales</taxon>
        <taxon>Solanaceae</taxon>
        <taxon>Nicotianoideae</taxon>
        <taxon>Nicotianeae</taxon>
        <taxon>Nicotiana</taxon>
    </lineage>
</organism>
<dbReference type="KEGG" id="nta:107821613"/>
<evidence type="ECO:0000313" key="7">
    <source>
        <dbReference type="RefSeq" id="XP_016503537.1"/>
    </source>
</evidence>
<dbReference type="OrthoDB" id="1302326at2759"/>
<evidence type="ECO:0000256" key="2">
    <source>
        <dbReference type="ARBA" id="ARBA00004191"/>
    </source>
</evidence>
<name>A0A1S4CQK6_TOBAC</name>
<comment type="function">
    <text evidence="1 6">Hydrolyzes acetyl esters in homogalacturonan regions of pectin. In type I primary cell wall, galacturonic acid residues of pectin can be acetylated at the O-2 and O-3 positions. Decreasing the degree of acetylation of pectin gels in vitro alters their physical properties.</text>
</comment>